<proteinExistence type="predicted"/>
<keyword evidence="2" id="KW-1185">Reference proteome</keyword>
<dbReference type="Proteomes" id="UP001374535">
    <property type="component" value="Chromosome 2"/>
</dbReference>
<accession>A0AAQ3S5W9</accession>
<name>A0AAQ3S5W9_VIGMU</name>
<evidence type="ECO:0000313" key="1">
    <source>
        <dbReference type="EMBL" id="WVZ18542.1"/>
    </source>
</evidence>
<dbReference type="EMBL" id="CP144699">
    <property type="protein sequence ID" value="WVZ18542.1"/>
    <property type="molecule type" value="Genomic_DNA"/>
</dbReference>
<dbReference type="AlphaFoldDB" id="A0AAQ3S5W9"/>
<gene>
    <name evidence="1" type="ORF">V8G54_005864</name>
</gene>
<protein>
    <submittedName>
        <fullName evidence="1">Uncharacterized protein</fullName>
    </submittedName>
</protein>
<evidence type="ECO:0000313" key="2">
    <source>
        <dbReference type="Proteomes" id="UP001374535"/>
    </source>
</evidence>
<reference evidence="1 2" key="1">
    <citation type="journal article" date="2023" name="Life. Sci Alliance">
        <title>Evolutionary insights into 3D genome organization and epigenetic landscape of Vigna mungo.</title>
        <authorList>
            <person name="Junaid A."/>
            <person name="Singh B."/>
            <person name="Bhatia S."/>
        </authorList>
    </citation>
    <scope>NUCLEOTIDE SEQUENCE [LARGE SCALE GENOMIC DNA]</scope>
    <source>
        <strain evidence="1">Urdbean</strain>
    </source>
</reference>
<organism evidence="1 2">
    <name type="scientific">Vigna mungo</name>
    <name type="common">Black gram</name>
    <name type="synonym">Phaseolus mungo</name>
    <dbReference type="NCBI Taxonomy" id="3915"/>
    <lineage>
        <taxon>Eukaryota</taxon>
        <taxon>Viridiplantae</taxon>
        <taxon>Streptophyta</taxon>
        <taxon>Embryophyta</taxon>
        <taxon>Tracheophyta</taxon>
        <taxon>Spermatophyta</taxon>
        <taxon>Magnoliopsida</taxon>
        <taxon>eudicotyledons</taxon>
        <taxon>Gunneridae</taxon>
        <taxon>Pentapetalae</taxon>
        <taxon>rosids</taxon>
        <taxon>fabids</taxon>
        <taxon>Fabales</taxon>
        <taxon>Fabaceae</taxon>
        <taxon>Papilionoideae</taxon>
        <taxon>50 kb inversion clade</taxon>
        <taxon>NPAAA clade</taxon>
        <taxon>indigoferoid/millettioid clade</taxon>
        <taxon>Phaseoleae</taxon>
        <taxon>Vigna</taxon>
    </lineage>
</organism>
<sequence length="122" mass="14281">MQTSNISGPVPSIPARKLHGDEVKSYAWGSNSRQRRTNRNFSFFFLINPFRVQGFPCHISCRILQRQNNMCCIRNKMFPMDLFGLVEIYKPNSLKFIFTCQLIRNIQYVIPVSVYIGYVPRI</sequence>